<evidence type="ECO:0000313" key="3">
    <source>
        <dbReference type="Ensembl" id="ENSCAFP00030038346.1"/>
    </source>
</evidence>
<feature type="compositionally biased region" description="Basic and acidic residues" evidence="1">
    <location>
        <begin position="987"/>
        <end position="1007"/>
    </location>
</feature>
<dbReference type="Proteomes" id="UP000694429">
    <property type="component" value="Chromosome 6"/>
</dbReference>
<feature type="compositionally biased region" description="Basic and acidic residues" evidence="1">
    <location>
        <begin position="100"/>
        <end position="119"/>
    </location>
</feature>
<name>A0A8C0PHI6_CANLF</name>
<feature type="region of interest" description="Disordered" evidence="1">
    <location>
        <begin position="1917"/>
        <end position="1959"/>
    </location>
</feature>
<feature type="compositionally biased region" description="Acidic residues" evidence="1">
    <location>
        <begin position="1009"/>
        <end position="1018"/>
    </location>
</feature>
<accession>A0A8C0PHI6</accession>
<feature type="compositionally biased region" description="Low complexity" evidence="1">
    <location>
        <begin position="444"/>
        <end position="459"/>
    </location>
</feature>
<dbReference type="InterPro" id="IPR026704">
    <property type="entry name" value="KATNIP"/>
</dbReference>
<feature type="domain" description="KATNIP" evidence="2">
    <location>
        <begin position="535"/>
        <end position="662"/>
    </location>
</feature>
<organism evidence="3 4">
    <name type="scientific">Canis lupus familiaris</name>
    <name type="common">Dog</name>
    <name type="synonym">Canis familiaris</name>
    <dbReference type="NCBI Taxonomy" id="9615"/>
    <lineage>
        <taxon>Eukaryota</taxon>
        <taxon>Metazoa</taxon>
        <taxon>Chordata</taxon>
        <taxon>Craniata</taxon>
        <taxon>Vertebrata</taxon>
        <taxon>Euteleostomi</taxon>
        <taxon>Mammalia</taxon>
        <taxon>Eutheria</taxon>
        <taxon>Laurasiatheria</taxon>
        <taxon>Carnivora</taxon>
        <taxon>Caniformia</taxon>
        <taxon>Canidae</taxon>
        <taxon>Canis</taxon>
    </lineage>
</organism>
<feature type="compositionally biased region" description="Polar residues" evidence="1">
    <location>
        <begin position="2074"/>
        <end position="2090"/>
    </location>
</feature>
<feature type="region of interest" description="Disordered" evidence="1">
    <location>
        <begin position="793"/>
        <end position="942"/>
    </location>
</feature>
<feature type="region of interest" description="Disordered" evidence="1">
    <location>
        <begin position="2003"/>
        <end position="2098"/>
    </location>
</feature>
<dbReference type="Pfam" id="PF14652">
    <property type="entry name" value="DUF4457"/>
    <property type="match status" value="3"/>
</dbReference>
<feature type="domain" description="KATNIP" evidence="2">
    <location>
        <begin position="1033"/>
        <end position="1185"/>
    </location>
</feature>
<feature type="region of interest" description="Disordered" evidence="1">
    <location>
        <begin position="984"/>
        <end position="1020"/>
    </location>
</feature>
<feature type="compositionally biased region" description="Polar residues" evidence="1">
    <location>
        <begin position="931"/>
        <end position="942"/>
    </location>
</feature>
<sequence>MDGQTLRKGDRSRSCSREKKEAYTKDMVPDFDEKHDEYLILLQQRNRILKHLKTKDPMQLRLEHLEQGFTVYVNGANSELKTSPRKAVHSDFTRSASHAEGTHDGGQRTLFREAEEALRRNSRTAPSKVQRRGWHQKSVQIRTEAGPRLHIEPPLDYSEDFEPGGDETIKAKGASGDRPQGTKYSTDRLPSFQPPCDFNFSLLNAHGCSDPASSTDKERILLTIQDVMELRKSLELSVNLQRKQKDGSSDEYDSIEEEVLSEPEPEEQVLMSQPKDDPALSSGDSMQKDVAEDQETEGHPPQGPDTLVVLEFNPASKSNKKERNLSAKRKDNAEVFIPSRPELNLNPQPSTVFPDQEKACSRPGSRRERPLSATRKPVQEAEDREEDASAVLRAIQVENEALQRALLSRKAEPPTSPLQDTEGPPAKSWTSLLKGKEESPELPTPAATSATSPTSTTSPQEPARAAGGARAVSEAIDRIGLLGSRQQQRLLKVLQAIESDSARLSRVTSPTEEPMLDPEDKSRTKRGDIKDAVYVTMEILSNWGHTSWVGLTEVEFFDLHNTKLYVSPHDVDIRNTDTPGDLGHLVNRNLASKKDTSLWTCPFHPPLQLFFVIRNTRRLQDFGLGKIKVWNYWTADGDLDIGAKNVKLYVNKNLIFDGTLDKGGGEAPADRSIPVVLKPKSDENRGRALGALSGESRDARKMAGTDGELSQPAGARADVKVSSQGKLFGEKMNPSDNTKDSLSKLDEDTSCSAAPASMGGVPSAPLLCPTVERPPLDPELSLTQQLENLMGRKVSEPPAKTPSWLQPSVTGKGRKQGDRKPKPLWLSPEKPLDWGGQLPSDSIINIMGEDPKETEVGDKGPRREPGRSSSWNVIAGERAQKVTPKVSDNFDIFNQPSSREHPASGRRGPRKDTLVSSHSDGQPTGREDTQSAKTPLRSQCCSEQEHTLHESWDSLSAFDRSHRGRISNMELQGDILDEFLQQQKGSRHGEQLPPGKEEKPEPRRGPEDSPGEPDDGSDFEIPVLPYGQRLVIDIKSTWGDRHYVGLNGIEIFSSEGEPVQIANICADPPDINVLPAYGKDPRVVTNLIDGVNRTQDDMHVWLAPFTLGKPHSISIDFVHPCQVALIRIWNYNKSRIHSFRGVKDITMLLDAQCIFKGEIAKASGTLTGAPEHFGDTILFTTDDDILEAIFCSDETFDVDVASPCSLQSEETPRRPSTADSDGGDRPYTRAGSWAEDRIPGLEPPPSPPVPEVTTPEPGIYHGICLQLNFTASWGDPHYLGLTGLEVVGKDGQALPISLHQITASPRDLNDLPEYTDDSRTLDKLIDGANITMEDEHMWLIPFSPGLDHMVTIRFDRAESIAGLRFWNYNKSPEDTYRGAKIVHISLDGLCVSPPEGFLIRKGPGNCHFDYAQEILFVDYLQARQLPQPARRLDLQSLERATMDYEAPLMPCGFIFQLQLLTSWGDPYYIGLTGLELYDERGEKIPLSENNIAAFPDSVNSLEGVCGDVRTPDKLIDQVNDTSDGRHMWLAPILPGLVNRVYVIFDLPTTVSMIKLWNYAKTPHRGVKEFGLLVDDLLVYNGILAMVGHLVGGILPTCEPTVPYHTILFTEDTDICRQERHTAISNQVEDQDVQMMNENQIITNSKRKQGAVDPGGLGCSAQRPPSGLEAARTSSWPRPTASRPCLPLAPLFSPQEASGARRDCGVRTPGVARPASCGHLHPGGLASWEQAFAVQPCPPDSVGSQGRVPRVRASQRRWCLSCRLRHSGSWPGRGLGAGLGGPAVGASVRGPSSELGGCGDCCGAWRGAALEDRGWVTPSPPHAPFDSLTPQNVHKREGDSTTMAVLTRGGRAGARPALSLEQPGLQGLEEGSQRAPVWHGLPLRSLRVPPARPGAQQPGPPPLGRLGWVPWPEASRPAQSLGARPVGLRPHRRGRPGVRGGCSGGANSSPPRHPCLKGGLLRPAGDGGSFSPCPPQCLARTAPPPWLIPGEDGPLGEVCLTQERKGAGPTGQAARRTGWGVGGSLPSGPPPRPPSASAPNFVWRRGPSRSLLPARPPSSSFPSSWKRALHPQPSEAPNVSISIDVTSSDQGPNWFPSGG</sequence>
<reference evidence="3" key="1">
    <citation type="submission" date="2019-03" db="EMBL/GenBank/DDBJ databases">
        <authorList>
            <person name="Warren W.C."/>
            <person name="Johnson G.S."/>
        </authorList>
    </citation>
    <scope>NUCLEOTIDE SEQUENCE [LARGE SCALE GENOMIC DNA]</scope>
    <source>
        <strain evidence="3">Basenji</strain>
    </source>
</reference>
<feature type="region of interest" description="Disordered" evidence="1">
    <location>
        <begin position="1"/>
        <end position="26"/>
    </location>
</feature>
<feature type="region of interest" description="Disordered" evidence="1">
    <location>
        <begin position="678"/>
        <end position="758"/>
    </location>
</feature>
<evidence type="ECO:0000313" key="4">
    <source>
        <dbReference type="Proteomes" id="UP000694429"/>
    </source>
</evidence>
<proteinExistence type="predicted"/>
<feature type="compositionally biased region" description="Low complexity" evidence="1">
    <location>
        <begin position="2036"/>
        <end position="2063"/>
    </location>
</feature>
<dbReference type="InterPro" id="IPR027859">
    <property type="entry name" value="KATNIP_dom"/>
</dbReference>
<feature type="domain" description="KATNIP" evidence="2">
    <location>
        <begin position="1267"/>
        <end position="1585"/>
    </location>
</feature>
<evidence type="ECO:0000259" key="2">
    <source>
        <dbReference type="Pfam" id="PF14652"/>
    </source>
</evidence>
<reference evidence="3" key="2">
    <citation type="submission" date="2025-08" db="UniProtKB">
        <authorList>
            <consortium name="Ensembl"/>
        </authorList>
    </citation>
    <scope>IDENTIFICATION</scope>
</reference>
<protein>
    <recommendedName>
        <fullName evidence="2">KATNIP domain-containing protein</fullName>
    </recommendedName>
</protein>
<feature type="compositionally biased region" description="Pro residues" evidence="1">
    <location>
        <begin position="1241"/>
        <end position="1250"/>
    </location>
</feature>
<feature type="region of interest" description="Disordered" evidence="1">
    <location>
        <begin position="1659"/>
        <end position="1679"/>
    </location>
</feature>
<feature type="compositionally biased region" description="Basic and acidic residues" evidence="1">
    <location>
        <begin position="319"/>
        <end position="333"/>
    </location>
</feature>
<evidence type="ECO:0000256" key="1">
    <source>
        <dbReference type="SAM" id="MobiDB-lite"/>
    </source>
</evidence>
<feature type="compositionally biased region" description="Acidic residues" evidence="1">
    <location>
        <begin position="249"/>
        <end position="267"/>
    </location>
</feature>
<feature type="region of interest" description="Disordered" evidence="1">
    <location>
        <begin position="502"/>
        <end position="524"/>
    </location>
</feature>
<feature type="compositionally biased region" description="Pro residues" evidence="1">
    <location>
        <begin position="2026"/>
        <end position="2035"/>
    </location>
</feature>
<feature type="compositionally biased region" description="Basic and acidic residues" evidence="1">
    <location>
        <begin position="355"/>
        <end position="370"/>
    </location>
</feature>
<feature type="compositionally biased region" description="Basic and acidic residues" evidence="1">
    <location>
        <begin position="849"/>
        <end position="866"/>
    </location>
</feature>
<feature type="region of interest" description="Disordered" evidence="1">
    <location>
        <begin position="241"/>
        <end position="387"/>
    </location>
</feature>
<feature type="region of interest" description="Disordered" evidence="1">
    <location>
        <begin position="1203"/>
        <end position="1251"/>
    </location>
</feature>
<feature type="region of interest" description="Disordered" evidence="1">
    <location>
        <begin position="405"/>
        <end position="471"/>
    </location>
</feature>
<dbReference type="Ensembl" id="ENSCAFT00030043935.1">
    <property type="protein sequence ID" value="ENSCAFP00030038346.1"/>
    <property type="gene ID" value="ENSCAFG00030023842.1"/>
</dbReference>
<feature type="region of interest" description="Disordered" evidence="1">
    <location>
        <begin position="85"/>
        <end position="183"/>
    </location>
</feature>
<feature type="compositionally biased region" description="Basic and acidic residues" evidence="1">
    <location>
        <begin position="737"/>
        <end position="747"/>
    </location>
</feature>
<dbReference type="PANTHER" id="PTHR21534">
    <property type="entry name" value="KATANIN-INTERACTING PROTEIN"/>
    <property type="match status" value="1"/>
</dbReference>
<dbReference type="PANTHER" id="PTHR21534:SF0">
    <property type="entry name" value="KATANIN-INTERACTING PROTEIN"/>
    <property type="match status" value="1"/>
</dbReference>